<feature type="region of interest" description="Disordered" evidence="1">
    <location>
        <begin position="1"/>
        <end position="22"/>
    </location>
</feature>
<protein>
    <submittedName>
        <fullName evidence="2">Uncharacterized protein</fullName>
    </submittedName>
</protein>
<evidence type="ECO:0000313" key="2">
    <source>
        <dbReference type="EnsemblMetazoa" id="CLYHEMP026291.1"/>
    </source>
</evidence>
<feature type="region of interest" description="Disordered" evidence="1">
    <location>
        <begin position="81"/>
        <end position="110"/>
    </location>
</feature>
<accession>A0A7M5XNA8</accession>
<evidence type="ECO:0000313" key="3">
    <source>
        <dbReference type="Proteomes" id="UP000594262"/>
    </source>
</evidence>
<proteinExistence type="predicted"/>
<dbReference type="EnsemblMetazoa" id="CLYHEMT026291.1">
    <property type="protein sequence ID" value="CLYHEMP026291.1"/>
    <property type="gene ID" value="CLYHEMG026291"/>
</dbReference>
<feature type="compositionally biased region" description="Basic residues" evidence="1">
    <location>
        <begin position="83"/>
        <end position="94"/>
    </location>
</feature>
<feature type="compositionally biased region" description="Basic and acidic residues" evidence="1">
    <location>
        <begin position="99"/>
        <end position="110"/>
    </location>
</feature>
<organism evidence="2 3">
    <name type="scientific">Clytia hemisphaerica</name>
    <dbReference type="NCBI Taxonomy" id="252671"/>
    <lineage>
        <taxon>Eukaryota</taxon>
        <taxon>Metazoa</taxon>
        <taxon>Cnidaria</taxon>
        <taxon>Hydrozoa</taxon>
        <taxon>Hydroidolina</taxon>
        <taxon>Leptothecata</taxon>
        <taxon>Obeliida</taxon>
        <taxon>Clytiidae</taxon>
        <taxon>Clytia</taxon>
    </lineage>
</organism>
<sequence>MSAQAKKSNPPKPADNRWKRPPFKGTVWEVDLAPPSSSSAYIELEYKGITEGGAIHGQYWDGRVENWCKDKCYTFEAISPTKMHSKSPARRKTSSHYMTQEKKLQKSLEP</sequence>
<evidence type="ECO:0000256" key="1">
    <source>
        <dbReference type="SAM" id="MobiDB-lite"/>
    </source>
</evidence>
<name>A0A7M5XNA8_9CNID</name>
<dbReference type="Proteomes" id="UP000594262">
    <property type="component" value="Unplaced"/>
</dbReference>
<keyword evidence="3" id="KW-1185">Reference proteome</keyword>
<dbReference type="AlphaFoldDB" id="A0A7M5XNA8"/>
<reference evidence="2" key="1">
    <citation type="submission" date="2021-01" db="UniProtKB">
        <authorList>
            <consortium name="EnsemblMetazoa"/>
        </authorList>
    </citation>
    <scope>IDENTIFICATION</scope>
</reference>